<dbReference type="SUPFAM" id="SSF56935">
    <property type="entry name" value="Porins"/>
    <property type="match status" value="1"/>
</dbReference>
<dbReference type="Proteomes" id="UP000197535">
    <property type="component" value="Unassembled WGS sequence"/>
</dbReference>
<sequence>MRKMTGCLIALGMVSATAAAQSNVTVYGLIDGGVEYQRGGAAGSVTKVTSGMQNASRIGFRGAEDLGGGMSALFTLENGFALDTGAALQGGALFGRQAFVGLKGAFGTVTLGRQYTPIFTSLCGVIDPFACGLAGNAGNLMSQGGTAATGGGPRTNNAIKYAAPLTSGMMAEMTYGFGETAGDTSSLRTLAGQVGYTAGPLAVRLAHNNVNNAGATSSSKVTTLGVKYDFGIAAVHGAYALNKNAVAGNTNVAQADTRDLMIGLSAPVGAGTFLASYIRKSDRTAAGNDASQVALGYTYALSKRTNLYTSVAHIDNTAANNAPGFYTAGNATDAGSGDRSVNIGVRHTF</sequence>
<evidence type="ECO:0000256" key="5">
    <source>
        <dbReference type="ARBA" id="ARBA00022692"/>
    </source>
</evidence>
<feature type="chain" id="PRO_5013146415" description="Porin domain-containing protein" evidence="11">
    <location>
        <begin position="21"/>
        <end position="349"/>
    </location>
</feature>
<reference evidence="13 14" key="1">
    <citation type="submission" date="2016-02" db="EMBL/GenBank/DDBJ databases">
        <authorList>
            <person name="Wen L."/>
            <person name="He K."/>
            <person name="Yang H."/>
        </authorList>
    </citation>
    <scope>NUCLEOTIDE SEQUENCE [LARGE SCALE GENOMIC DNA]</scope>
    <source>
        <strain evidence="13 14">TSA40</strain>
    </source>
</reference>
<comment type="caution">
    <text evidence="13">The sequence shown here is derived from an EMBL/GenBank/DDBJ whole genome shotgun (WGS) entry which is preliminary data.</text>
</comment>
<feature type="domain" description="Porin" evidence="12">
    <location>
        <begin position="9"/>
        <end position="318"/>
    </location>
</feature>
<dbReference type="EMBL" id="LSTO01000001">
    <property type="protein sequence ID" value="OWW21263.1"/>
    <property type="molecule type" value="Genomic_DNA"/>
</dbReference>
<keyword evidence="3" id="KW-0813">Transport</keyword>
<name>A0A254TKX4_9BURK</name>
<evidence type="ECO:0000313" key="13">
    <source>
        <dbReference type="EMBL" id="OWW21263.1"/>
    </source>
</evidence>
<evidence type="ECO:0000256" key="9">
    <source>
        <dbReference type="ARBA" id="ARBA00023136"/>
    </source>
</evidence>
<evidence type="ECO:0000256" key="8">
    <source>
        <dbReference type="ARBA" id="ARBA00023114"/>
    </source>
</evidence>
<dbReference type="GO" id="GO:0046930">
    <property type="term" value="C:pore complex"/>
    <property type="evidence" value="ECO:0007669"/>
    <property type="project" value="UniProtKB-KW"/>
</dbReference>
<accession>A0A254TKX4</accession>
<dbReference type="AlphaFoldDB" id="A0A254TKX4"/>
<dbReference type="InterPro" id="IPR002299">
    <property type="entry name" value="Porin_Neis"/>
</dbReference>
<keyword evidence="14" id="KW-1185">Reference proteome</keyword>
<evidence type="ECO:0000256" key="10">
    <source>
        <dbReference type="ARBA" id="ARBA00023237"/>
    </source>
</evidence>
<keyword evidence="6 11" id="KW-0732">Signal</keyword>
<evidence type="ECO:0000256" key="7">
    <source>
        <dbReference type="ARBA" id="ARBA00023065"/>
    </source>
</evidence>
<dbReference type="GO" id="GO:0015288">
    <property type="term" value="F:porin activity"/>
    <property type="evidence" value="ECO:0007669"/>
    <property type="project" value="UniProtKB-KW"/>
</dbReference>
<keyword evidence="5" id="KW-0812">Transmembrane</keyword>
<dbReference type="GO" id="GO:0034220">
    <property type="term" value="P:monoatomic ion transmembrane transport"/>
    <property type="evidence" value="ECO:0007669"/>
    <property type="project" value="InterPro"/>
</dbReference>
<dbReference type="OrthoDB" id="5289162at2"/>
<dbReference type="CDD" id="cd00342">
    <property type="entry name" value="gram_neg_porins"/>
    <property type="match status" value="1"/>
</dbReference>
<dbReference type="InterPro" id="IPR001702">
    <property type="entry name" value="Porin_Gram-ve"/>
</dbReference>
<comment type="subcellular location">
    <subcellularLocation>
        <location evidence="1">Cell outer membrane</location>
        <topology evidence="1">Multi-pass membrane protein</topology>
    </subcellularLocation>
</comment>
<keyword evidence="7" id="KW-0406">Ion transport</keyword>
<comment type="subunit">
    <text evidence="2">Homotrimer.</text>
</comment>
<keyword evidence="9" id="KW-0472">Membrane</keyword>
<keyword evidence="10" id="KW-0998">Cell outer membrane</keyword>
<evidence type="ECO:0000256" key="11">
    <source>
        <dbReference type="SAM" id="SignalP"/>
    </source>
</evidence>
<evidence type="ECO:0000256" key="6">
    <source>
        <dbReference type="ARBA" id="ARBA00022729"/>
    </source>
</evidence>
<dbReference type="GO" id="GO:0009279">
    <property type="term" value="C:cell outer membrane"/>
    <property type="evidence" value="ECO:0007669"/>
    <property type="project" value="UniProtKB-SubCell"/>
</dbReference>
<dbReference type="InterPro" id="IPR033900">
    <property type="entry name" value="Gram_neg_porin_domain"/>
</dbReference>
<evidence type="ECO:0000313" key="14">
    <source>
        <dbReference type="Proteomes" id="UP000197535"/>
    </source>
</evidence>
<dbReference type="PANTHER" id="PTHR34501">
    <property type="entry name" value="PROTEIN YDDL-RELATED"/>
    <property type="match status" value="1"/>
</dbReference>
<evidence type="ECO:0000256" key="2">
    <source>
        <dbReference type="ARBA" id="ARBA00011233"/>
    </source>
</evidence>
<evidence type="ECO:0000256" key="1">
    <source>
        <dbReference type="ARBA" id="ARBA00004571"/>
    </source>
</evidence>
<feature type="signal peptide" evidence="11">
    <location>
        <begin position="1"/>
        <end position="20"/>
    </location>
</feature>
<dbReference type="InterPro" id="IPR050298">
    <property type="entry name" value="Gram-neg_bact_OMP"/>
</dbReference>
<keyword evidence="4" id="KW-1134">Transmembrane beta strand</keyword>
<keyword evidence="8" id="KW-0626">Porin</keyword>
<organism evidence="13 14">
    <name type="scientific">Noviherbaspirillum denitrificans</name>
    <dbReference type="NCBI Taxonomy" id="1968433"/>
    <lineage>
        <taxon>Bacteria</taxon>
        <taxon>Pseudomonadati</taxon>
        <taxon>Pseudomonadota</taxon>
        <taxon>Betaproteobacteria</taxon>
        <taxon>Burkholderiales</taxon>
        <taxon>Oxalobacteraceae</taxon>
        <taxon>Noviherbaspirillum</taxon>
    </lineage>
</organism>
<proteinExistence type="predicted"/>
<protein>
    <recommendedName>
        <fullName evidence="12">Porin domain-containing protein</fullName>
    </recommendedName>
</protein>
<dbReference type="PANTHER" id="PTHR34501:SF9">
    <property type="entry name" value="MAJOR OUTER MEMBRANE PROTEIN P.IA"/>
    <property type="match status" value="1"/>
</dbReference>
<dbReference type="RefSeq" id="WP_088708120.1">
    <property type="nucleotide sequence ID" value="NZ_LSTO01000001.1"/>
</dbReference>
<dbReference type="PRINTS" id="PR00182">
    <property type="entry name" value="ECOLNEIPORIN"/>
</dbReference>
<dbReference type="PRINTS" id="PR00184">
    <property type="entry name" value="NEISSPPORIN"/>
</dbReference>
<dbReference type="Gene3D" id="2.40.160.10">
    <property type="entry name" value="Porin"/>
    <property type="match status" value="1"/>
</dbReference>
<evidence type="ECO:0000256" key="4">
    <source>
        <dbReference type="ARBA" id="ARBA00022452"/>
    </source>
</evidence>
<dbReference type="Pfam" id="PF13609">
    <property type="entry name" value="Porin_4"/>
    <property type="match status" value="1"/>
</dbReference>
<evidence type="ECO:0000259" key="12">
    <source>
        <dbReference type="Pfam" id="PF13609"/>
    </source>
</evidence>
<evidence type="ECO:0000256" key="3">
    <source>
        <dbReference type="ARBA" id="ARBA00022448"/>
    </source>
</evidence>
<gene>
    <name evidence="13" type="ORF">AYR66_19080</name>
</gene>
<dbReference type="InterPro" id="IPR023614">
    <property type="entry name" value="Porin_dom_sf"/>
</dbReference>